<dbReference type="SUPFAM" id="SSF53335">
    <property type="entry name" value="S-adenosyl-L-methionine-dependent methyltransferases"/>
    <property type="match status" value="1"/>
</dbReference>
<dbReference type="Proteomes" id="UP000632858">
    <property type="component" value="Unassembled WGS sequence"/>
</dbReference>
<protein>
    <recommendedName>
        <fullName evidence="3">Methyltransferase domain-containing protein</fullName>
    </recommendedName>
</protein>
<dbReference type="RefSeq" id="WP_188448947.1">
    <property type="nucleotide sequence ID" value="NZ_BMFO01000002.1"/>
</dbReference>
<organism evidence="1 2">
    <name type="scientific">Arenimonas maotaiensis</name>
    <dbReference type="NCBI Taxonomy" id="1446479"/>
    <lineage>
        <taxon>Bacteria</taxon>
        <taxon>Pseudomonadati</taxon>
        <taxon>Pseudomonadota</taxon>
        <taxon>Gammaproteobacteria</taxon>
        <taxon>Lysobacterales</taxon>
        <taxon>Lysobacteraceae</taxon>
        <taxon>Arenimonas</taxon>
    </lineage>
</organism>
<dbReference type="AlphaFoldDB" id="A0A917FLE5"/>
<dbReference type="EMBL" id="BMFO01000002">
    <property type="protein sequence ID" value="GGF92192.1"/>
    <property type="molecule type" value="Genomic_DNA"/>
</dbReference>
<evidence type="ECO:0000313" key="2">
    <source>
        <dbReference type="Proteomes" id="UP000632858"/>
    </source>
</evidence>
<gene>
    <name evidence="1" type="ORF">GCM10010960_12630</name>
</gene>
<evidence type="ECO:0000313" key="1">
    <source>
        <dbReference type="EMBL" id="GGF92192.1"/>
    </source>
</evidence>
<dbReference type="InterPro" id="IPR029063">
    <property type="entry name" value="SAM-dependent_MTases_sf"/>
</dbReference>
<name>A0A917FLE5_9GAMM</name>
<reference evidence="1" key="1">
    <citation type="journal article" date="2014" name="Int. J. Syst. Evol. Microbiol.">
        <title>Complete genome sequence of Corynebacterium casei LMG S-19264T (=DSM 44701T), isolated from a smear-ripened cheese.</title>
        <authorList>
            <consortium name="US DOE Joint Genome Institute (JGI-PGF)"/>
            <person name="Walter F."/>
            <person name="Albersmeier A."/>
            <person name="Kalinowski J."/>
            <person name="Ruckert C."/>
        </authorList>
    </citation>
    <scope>NUCLEOTIDE SEQUENCE</scope>
    <source>
        <strain evidence="1">CGMCC 1.12726</strain>
    </source>
</reference>
<accession>A0A917FLE5</accession>
<sequence>MRGENSWFETAAGQALALDAIACAEPWLRPIVGHKALAVLPCTQGLRLPELQCTPVMQLQRARGRLFGEFIADDARIPLVNDCLALVFAAFVLETSADGDALLAEFERLLVGEGHLALLTLNPLAPRRPGRWRGLALATAETQRERLARAGFDVLRQESVGARYRPPALRPVNFLLARKRRTALTPIRKTAPAVALARESTPR</sequence>
<reference evidence="1" key="2">
    <citation type="submission" date="2020-09" db="EMBL/GenBank/DDBJ databases">
        <authorList>
            <person name="Sun Q."/>
            <person name="Zhou Y."/>
        </authorList>
    </citation>
    <scope>NUCLEOTIDE SEQUENCE</scope>
    <source>
        <strain evidence="1">CGMCC 1.12726</strain>
    </source>
</reference>
<evidence type="ECO:0008006" key="3">
    <source>
        <dbReference type="Google" id="ProtNLM"/>
    </source>
</evidence>
<proteinExistence type="predicted"/>
<keyword evidence="2" id="KW-1185">Reference proteome</keyword>
<comment type="caution">
    <text evidence="1">The sequence shown here is derived from an EMBL/GenBank/DDBJ whole genome shotgun (WGS) entry which is preliminary data.</text>
</comment>
<dbReference type="Gene3D" id="3.40.50.150">
    <property type="entry name" value="Vaccinia Virus protein VP39"/>
    <property type="match status" value="1"/>
</dbReference>